<dbReference type="EMBL" id="BARW01012124">
    <property type="protein sequence ID" value="GAI80632.1"/>
    <property type="molecule type" value="Genomic_DNA"/>
</dbReference>
<feature type="non-terminal residue" evidence="1">
    <location>
        <position position="149"/>
    </location>
</feature>
<organism evidence="1">
    <name type="scientific">marine sediment metagenome</name>
    <dbReference type="NCBI Taxonomy" id="412755"/>
    <lineage>
        <taxon>unclassified sequences</taxon>
        <taxon>metagenomes</taxon>
        <taxon>ecological metagenomes</taxon>
    </lineage>
</organism>
<reference evidence="1" key="1">
    <citation type="journal article" date="2014" name="Front. Microbiol.">
        <title>High frequency of phylogenetically diverse reductive dehalogenase-homologous genes in deep subseafloor sedimentary metagenomes.</title>
        <authorList>
            <person name="Kawai M."/>
            <person name="Futagami T."/>
            <person name="Toyoda A."/>
            <person name="Takaki Y."/>
            <person name="Nishi S."/>
            <person name="Hori S."/>
            <person name="Arai W."/>
            <person name="Tsubouchi T."/>
            <person name="Morono Y."/>
            <person name="Uchiyama I."/>
            <person name="Ito T."/>
            <person name="Fujiyama A."/>
            <person name="Inagaki F."/>
            <person name="Takami H."/>
        </authorList>
    </citation>
    <scope>NUCLEOTIDE SEQUENCE</scope>
    <source>
        <strain evidence="1">Expedition CK06-06</strain>
    </source>
</reference>
<name>X1RIQ8_9ZZZZ</name>
<comment type="caution">
    <text evidence="1">The sequence shown here is derived from an EMBL/GenBank/DDBJ whole genome shotgun (WGS) entry which is preliminary data.</text>
</comment>
<evidence type="ECO:0000313" key="1">
    <source>
        <dbReference type="EMBL" id="GAI80632.1"/>
    </source>
</evidence>
<proteinExistence type="predicted"/>
<gene>
    <name evidence="1" type="ORF">S12H4_23005</name>
</gene>
<accession>X1RIQ8</accession>
<dbReference type="AlphaFoldDB" id="X1RIQ8"/>
<protein>
    <submittedName>
        <fullName evidence="1">Uncharacterized protein</fullName>
    </submittedName>
</protein>
<sequence>MNYKFPAKEKLKKRYCFNCKKPIDYGEFYNKNFKSINETDLVQFWQNENLEYYCCLCYDELMKKIKLEDIRLGLNERDRDILRIIEAKLNTIIPIVSELKYNTIGVTVKNGNIVSLSLFKCLSKFPEEITMLGALEKLSLCWNSLEFIP</sequence>